<dbReference type="InterPro" id="IPR058647">
    <property type="entry name" value="BSH_CzcB-like"/>
</dbReference>
<evidence type="ECO:0000256" key="1">
    <source>
        <dbReference type="ARBA" id="ARBA00022448"/>
    </source>
</evidence>
<dbReference type="InterPro" id="IPR051909">
    <property type="entry name" value="MFP_Cation_Efflux"/>
</dbReference>
<dbReference type="Gene3D" id="2.40.30.170">
    <property type="match status" value="1"/>
</dbReference>
<name>A0A241XGW0_PSEAI</name>
<dbReference type="InterPro" id="IPR058649">
    <property type="entry name" value="CzcB_C"/>
</dbReference>
<evidence type="ECO:0000259" key="3">
    <source>
        <dbReference type="Pfam" id="PF25971"/>
    </source>
</evidence>
<dbReference type="PANTHER" id="PTHR30097:SF4">
    <property type="entry name" value="SLR6042 PROTEIN"/>
    <property type="match status" value="1"/>
</dbReference>
<dbReference type="Pfam" id="PF25975">
    <property type="entry name" value="CzcB_C"/>
    <property type="match status" value="1"/>
</dbReference>
<sequence length="411" mass="44017">MNRLLLLTLLCPLLLAACSPSGDPTNEAAGIQAANEDYERGPHNGRLLRDGDFALELTIYETNVPPHYRLYAYRDGNPVAPEDVTAIVELSRLDGEVNRFTFTPEGDYLAGSGEVTEPHSFDVAVTAEQGGKTSTWTYESYEGRVTIPAAIAEDAGIRVEPAGPAVIHDAVRLMGTVELDANRQALVGARFPGIVRSVSVQQGDSVRRGQTLAVIESNDSLRTYTITAPFDGVILARNTNVGDVAGAGALFELADLSQVWIDLRAIGTDAERLKPGQSVRIRSATGSAVVEATIGRLLPVAGAGQSVIARVSVPNSEGRWRPGMTVAAEVAVGSREVALAVKESGLQRFRDFTVVFAQVGETYEVRMLELGDRDGDYAEVLGGLKPGTPYVTEQSFLIRQDIEKSGASHDH</sequence>
<dbReference type="GO" id="GO:0015679">
    <property type="term" value="P:plasma membrane copper ion transport"/>
    <property type="evidence" value="ECO:0007669"/>
    <property type="project" value="TreeGrafter"/>
</dbReference>
<keyword evidence="1" id="KW-0813">Transport</keyword>
<dbReference type="Proteomes" id="UP000194857">
    <property type="component" value="Unassembled WGS sequence"/>
</dbReference>
<evidence type="ECO:0000259" key="2">
    <source>
        <dbReference type="Pfam" id="PF25954"/>
    </source>
</evidence>
<feature type="domain" description="CzcB N-terminal" evidence="3">
    <location>
        <begin position="45"/>
        <end position="136"/>
    </location>
</feature>
<dbReference type="RefSeq" id="WP_023464561.1">
    <property type="nucleotide sequence ID" value="NZ_CAADLW010001215.1"/>
</dbReference>
<dbReference type="InterPro" id="IPR011053">
    <property type="entry name" value="Single_hybrid_motif"/>
</dbReference>
<evidence type="ECO:0000313" key="7">
    <source>
        <dbReference type="Proteomes" id="UP000194857"/>
    </source>
</evidence>
<evidence type="ECO:0000259" key="5">
    <source>
        <dbReference type="Pfam" id="PF25975"/>
    </source>
</evidence>
<proteinExistence type="predicted"/>
<dbReference type="CDD" id="cd06850">
    <property type="entry name" value="biotinyl_domain"/>
    <property type="match status" value="1"/>
</dbReference>
<dbReference type="Pfam" id="PF25973">
    <property type="entry name" value="BSH_CzcB"/>
    <property type="match status" value="1"/>
</dbReference>
<accession>A0A241XGW0</accession>
<dbReference type="EMBL" id="NFFZ01000027">
    <property type="protein sequence ID" value="OTI55587.1"/>
    <property type="molecule type" value="Genomic_DNA"/>
</dbReference>
<feature type="domain" description="CzcB-like C-terminal circularly permuted SH3-like" evidence="5">
    <location>
        <begin position="339"/>
        <end position="398"/>
    </location>
</feature>
<feature type="domain" description="CzcB-like barrel-sandwich hybrid" evidence="4">
    <location>
        <begin position="184"/>
        <end position="255"/>
    </location>
</feature>
<organism evidence="6 7">
    <name type="scientific">Pseudomonas aeruginosa</name>
    <dbReference type="NCBI Taxonomy" id="287"/>
    <lineage>
        <taxon>Bacteria</taxon>
        <taxon>Pseudomonadati</taxon>
        <taxon>Pseudomonadota</taxon>
        <taxon>Gammaproteobacteria</taxon>
        <taxon>Pseudomonadales</taxon>
        <taxon>Pseudomonadaceae</taxon>
        <taxon>Pseudomonas</taxon>
    </lineage>
</organism>
<dbReference type="PANTHER" id="PTHR30097">
    <property type="entry name" value="CATION EFFLUX SYSTEM PROTEIN CUSB"/>
    <property type="match status" value="1"/>
</dbReference>
<reference evidence="6 7" key="1">
    <citation type="submission" date="2017-05" db="EMBL/GenBank/DDBJ databases">
        <authorList>
            <person name="Song R."/>
            <person name="Chenine A.L."/>
            <person name="Ruprecht R.M."/>
        </authorList>
    </citation>
    <scope>NUCLEOTIDE SEQUENCE [LARGE SCALE GENOMIC DNA]</scope>
    <source>
        <strain evidence="6 7">S567_C10_BS</strain>
    </source>
</reference>
<dbReference type="InterPro" id="IPR058792">
    <property type="entry name" value="Beta-barrel_RND_2"/>
</dbReference>
<dbReference type="Pfam" id="PF25954">
    <property type="entry name" value="Beta-barrel_RND_2"/>
    <property type="match status" value="1"/>
</dbReference>
<feature type="domain" description="CusB-like beta-barrel" evidence="2">
    <location>
        <begin position="258"/>
        <end position="330"/>
    </location>
</feature>
<dbReference type="Gene3D" id="2.40.50.100">
    <property type="match status" value="1"/>
</dbReference>
<dbReference type="GO" id="GO:0046914">
    <property type="term" value="F:transition metal ion binding"/>
    <property type="evidence" value="ECO:0007669"/>
    <property type="project" value="TreeGrafter"/>
</dbReference>
<dbReference type="Pfam" id="PF25971">
    <property type="entry name" value="CzcB_N"/>
    <property type="match status" value="1"/>
</dbReference>
<dbReference type="GO" id="GO:0030288">
    <property type="term" value="C:outer membrane-bounded periplasmic space"/>
    <property type="evidence" value="ECO:0007669"/>
    <property type="project" value="TreeGrafter"/>
</dbReference>
<comment type="caution">
    <text evidence="6">The sequence shown here is derived from an EMBL/GenBank/DDBJ whole genome shotgun (WGS) entry which is preliminary data.</text>
</comment>
<evidence type="ECO:0000313" key="6">
    <source>
        <dbReference type="EMBL" id="OTI55587.1"/>
    </source>
</evidence>
<protein>
    <submittedName>
        <fullName evidence="6">HlyD family secretion protein</fullName>
    </submittedName>
</protein>
<dbReference type="Gene3D" id="2.40.420.20">
    <property type="match status" value="1"/>
</dbReference>
<dbReference type="AlphaFoldDB" id="A0A241XGW0"/>
<dbReference type="InterPro" id="IPR058646">
    <property type="entry name" value="CzcB_N"/>
</dbReference>
<dbReference type="PROSITE" id="PS51257">
    <property type="entry name" value="PROKAR_LIPOPROTEIN"/>
    <property type="match status" value="1"/>
</dbReference>
<dbReference type="GO" id="GO:0060003">
    <property type="term" value="P:copper ion export"/>
    <property type="evidence" value="ECO:0007669"/>
    <property type="project" value="TreeGrafter"/>
</dbReference>
<evidence type="ECO:0000259" key="4">
    <source>
        <dbReference type="Pfam" id="PF25973"/>
    </source>
</evidence>
<dbReference type="SUPFAM" id="SSF51230">
    <property type="entry name" value="Single hybrid motif"/>
    <property type="match status" value="1"/>
</dbReference>
<gene>
    <name evidence="6" type="ORF">CAZ10_32655</name>
</gene>